<protein>
    <recommendedName>
        <fullName evidence="1">Small-conductance mechanosensitive channel</fullName>
    </recommendedName>
</protein>
<dbReference type="PANTHER" id="PTHR30221">
    <property type="entry name" value="SMALL-CONDUCTANCE MECHANOSENSITIVE CHANNEL"/>
    <property type="match status" value="1"/>
</dbReference>
<dbReference type="Pfam" id="PF00924">
    <property type="entry name" value="MS_channel_2nd"/>
    <property type="match status" value="1"/>
</dbReference>
<feature type="domain" description="Mechanosensitive ion channel MscS" evidence="2">
    <location>
        <begin position="51"/>
        <end position="78"/>
    </location>
</feature>
<reference evidence="3" key="1">
    <citation type="submission" date="2022-11" db="EMBL/GenBank/DDBJ databases">
        <title>Methylomonas rapida sp. nov., Carotenoid-Producing Obligate Methanotrophs with High Growth Characteristics and Biotechnological Potential.</title>
        <authorList>
            <person name="Tikhonova E.N."/>
            <person name="Suleimanov R.Z."/>
            <person name="Miroshnikov K."/>
            <person name="Oshkin I.Y."/>
            <person name="Belova S.E."/>
            <person name="Danilova O.V."/>
            <person name="Ashikhmin A."/>
            <person name="Konopkin A."/>
            <person name="But S.Y."/>
            <person name="Khmelenina V.N."/>
            <person name="Kuznetsov N."/>
            <person name="Pimenov N.V."/>
            <person name="Dedysh S.N."/>
        </authorList>
    </citation>
    <scope>NUCLEOTIDE SEQUENCE</scope>
    <source>
        <strain evidence="3">MP1</strain>
    </source>
</reference>
<comment type="subunit">
    <text evidence="1">Homoheptamer.</text>
</comment>
<keyword evidence="1" id="KW-0813">Transport</keyword>
<comment type="caution">
    <text evidence="1">Lacks conserved residue(s) required for the propagation of feature annotation.</text>
</comment>
<keyword evidence="1" id="KW-0406">Ion transport</keyword>
<proteinExistence type="inferred from homology"/>
<keyword evidence="1" id="KW-0407">Ion channel</keyword>
<name>A0ABY7GKU0_9GAMM</name>
<feature type="transmembrane region" description="Helical" evidence="1">
    <location>
        <begin position="9"/>
        <end position="27"/>
    </location>
</feature>
<keyword evidence="1" id="KW-0472">Membrane</keyword>
<dbReference type="InterPro" id="IPR006685">
    <property type="entry name" value="MscS_channel_2nd"/>
</dbReference>
<gene>
    <name evidence="3" type="ORF">NM686_000950</name>
</gene>
<dbReference type="RefSeq" id="WP_255190074.1">
    <property type="nucleotide sequence ID" value="NZ_CP113517.1"/>
</dbReference>
<evidence type="ECO:0000313" key="4">
    <source>
        <dbReference type="Proteomes" id="UP001162780"/>
    </source>
</evidence>
<evidence type="ECO:0000313" key="3">
    <source>
        <dbReference type="EMBL" id="WAR45107.1"/>
    </source>
</evidence>
<dbReference type="PANTHER" id="PTHR30221:SF1">
    <property type="entry name" value="SMALL-CONDUCTANCE MECHANOSENSITIVE CHANNEL"/>
    <property type="match status" value="1"/>
</dbReference>
<keyword evidence="1" id="KW-0997">Cell inner membrane</keyword>
<dbReference type="Gene3D" id="1.10.287.1260">
    <property type="match status" value="1"/>
</dbReference>
<accession>A0ABY7GKU0</accession>
<feature type="transmembrane region" description="Helical" evidence="1">
    <location>
        <begin position="33"/>
        <end position="49"/>
    </location>
</feature>
<dbReference type="InterPro" id="IPR045275">
    <property type="entry name" value="MscS_archaea/bacteria_type"/>
</dbReference>
<evidence type="ECO:0000259" key="2">
    <source>
        <dbReference type="Pfam" id="PF00924"/>
    </source>
</evidence>
<evidence type="ECO:0000256" key="1">
    <source>
        <dbReference type="RuleBase" id="RU369025"/>
    </source>
</evidence>
<comment type="subcellular location">
    <subcellularLocation>
        <location evidence="1">Cell inner membrane</location>
        <topology evidence="1">Multi-pass membrane protein</topology>
    </subcellularLocation>
</comment>
<dbReference type="Proteomes" id="UP001162780">
    <property type="component" value="Chromosome"/>
</dbReference>
<keyword evidence="4" id="KW-1185">Reference proteome</keyword>
<keyword evidence="1" id="KW-0812">Transmembrane</keyword>
<sequence length="176" mass="19435">MNGGYARPAIRLLIIVAAIFLLITHLMEPTLQNFIALLSAVGLALGFALKDYVSSQIAGIVTLFEIPYRVGDWISIDGSHKLLCVADFYLHPRHDGETVRDALYDVALTSAYLNLGTPISVVAKGEPWGIHYRLKAYPIEPRDQFRFIIDLTLRGKAILLVHGVEFAISPGRNSGF</sequence>
<organism evidence="3 4">
    <name type="scientific">Methylomonas rapida</name>
    <dbReference type="NCBI Taxonomy" id="2963939"/>
    <lineage>
        <taxon>Bacteria</taxon>
        <taxon>Pseudomonadati</taxon>
        <taxon>Pseudomonadota</taxon>
        <taxon>Gammaproteobacteria</taxon>
        <taxon>Methylococcales</taxon>
        <taxon>Methylococcaceae</taxon>
        <taxon>Methylomonas</taxon>
    </lineage>
</organism>
<dbReference type="EMBL" id="CP113517">
    <property type="protein sequence ID" value="WAR45107.1"/>
    <property type="molecule type" value="Genomic_DNA"/>
</dbReference>
<comment type="function">
    <text evidence="1">Mechanosensitive channel that participates in the regulation of osmotic pressure changes within the cell, opening in response to stretch forces in the membrane lipid bilayer, without the need for other proteins. Contributes to normal resistance to hypoosmotic shock. Forms an ion channel of 1.0 nanosiemens conductance with a slight preference for anions.</text>
</comment>
<comment type="similarity">
    <text evidence="1">Belongs to the MscS (TC 1.A.23) family.</text>
</comment>
<keyword evidence="1" id="KW-1133">Transmembrane helix</keyword>
<keyword evidence="1" id="KW-1003">Cell membrane</keyword>